<keyword evidence="9" id="KW-1185">Reference proteome</keyword>
<feature type="transmembrane region" description="Helical" evidence="6">
    <location>
        <begin position="326"/>
        <end position="345"/>
    </location>
</feature>
<feature type="domain" description="Cation/H+ exchanger transmembrane" evidence="7">
    <location>
        <begin position="22"/>
        <end position="427"/>
    </location>
</feature>
<name>A0A5N6U9K2_ASPAV</name>
<organism evidence="8 9">
    <name type="scientific">Aspergillus avenaceus</name>
    <dbReference type="NCBI Taxonomy" id="36643"/>
    <lineage>
        <taxon>Eukaryota</taxon>
        <taxon>Fungi</taxon>
        <taxon>Dikarya</taxon>
        <taxon>Ascomycota</taxon>
        <taxon>Pezizomycotina</taxon>
        <taxon>Eurotiomycetes</taxon>
        <taxon>Eurotiomycetidae</taxon>
        <taxon>Eurotiales</taxon>
        <taxon>Aspergillaceae</taxon>
        <taxon>Aspergillus</taxon>
        <taxon>Aspergillus subgen. Circumdati</taxon>
    </lineage>
</organism>
<feature type="transmembrane region" description="Helical" evidence="6">
    <location>
        <begin position="406"/>
        <end position="429"/>
    </location>
</feature>
<accession>A0A5N6U9K2</accession>
<dbReference type="GO" id="GO:0036376">
    <property type="term" value="P:sodium ion export across plasma membrane"/>
    <property type="evidence" value="ECO:0007669"/>
    <property type="project" value="InterPro"/>
</dbReference>
<evidence type="ECO:0000256" key="3">
    <source>
        <dbReference type="ARBA" id="ARBA00022989"/>
    </source>
</evidence>
<feature type="transmembrane region" description="Helical" evidence="6">
    <location>
        <begin position="102"/>
        <end position="125"/>
    </location>
</feature>
<dbReference type="GO" id="GO:0005886">
    <property type="term" value="C:plasma membrane"/>
    <property type="evidence" value="ECO:0007669"/>
    <property type="project" value="InterPro"/>
</dbReference>
<proteinExistence type="predicted"/>
<dbReference type="EMBL" id="ML742023">
    <property type="protein sequence ID" value="KAE8155293.1"/>
    <property type="molecule type" value="Genomic_DNA"/>
</dbReference>
<evidence type="ECO:0000256" key="2">
    <source>
        <dbReference type="ARBA" id="ARBA00022692"/>
    </source>
</evidence>
<comment type="subcellular location">
    <subcellularLocation>
        <location evidence="1">Membrane</location>
        <topology evidence="1">Multi-pass membrane protein</topology>
    </subcellularLocation>
</comment>
<feature type="transmembrane region" description="Helical" evidence="6">
    <location>
        <begin position="12"/>
        <end position="31"/>
    </location>
</feature>
<dbReference type="GO" id="GO:0042391">
    <property type="term" value="P:regulation of membrane potential"/>
    <property type="evidence" value="ECO:0007669"/>
    <property type="project" value="InterPro"/>
</dbReference>
<evidence type="ECO:0000256" key="1">
    <source>
        <dbReference type="ARBA" id="ARBA00004141"/>
    </source>
</evidence>
<keyword evidence="3 6" id="KW-1133">Transmembrane helix</keyword>
<dbReference type="PANTHER" id="PTHR31382:SF2">
    <property type="entry name" value="CATION_H+ EXCHANGER DOMAIN-CONTAINING PROTEIN"/>
    <property type="match status" value="1"/>
</dbReference>
<evidence type="ECO:0000256" key="4">
    <source>
        <dbReference type="ARBA" id="ARBA00023136"/>
    </source>
</evidence>
<dbReference type="OrthoDB" id="2190219at2759"/>
<dbReference type="Pfam" id="PF00999">
    <property type="entry name" value="Na_H_Exchanger"/>
    <property type="match status" value="1"/>
</dbReference>
<dbReference type="GO" id="GO:0120029">
    <property type="term" value="P:proton export across plasma membrane"/>
    <property type="evidence" value="ECO:0007669"/>
    <property type="project" value="InterPro"/>
</dbReference>
<protein>
    <submittedName>
        <fullName evidence="8">Cation/H+ exchanger</fullName>
    </submittedName>
</protein>
<dbReference type="Proteomes" id="UP000325780">
    <property type="component" value="Unassembled WGS sequence"/>
</dbReference>
<evidence type="ECO:0000259" key="7">
    <source>
        <dbReference type="Pfam" id="PF00999"/>
    </source>
</evidence>
<dbReference type="InterPro" id="IPR004712">
    <property type="entry name" value="Na+/H+_antiporter_fungi"/>
</dbReference>
<feature type="compositionally biased region" description="Basic and acidic residues" evidence="5">
    <location>
        <begin position="453"/>
        <end position="478"/>
    </location>
</feature>
<evidence type="ECO:0000313" key="8">
    <source>
        <dbReference type="EMBL" id="KAE8155293.1"/>
    </source>
</evidence>
<evidence type="ECO:0000256" key="5">
    <source>
        <dbReference type="SAM" id="MobiDB-lite"/>
    </source>
</evidence>
<evidence type="ECO:0000313" key="9">
    <source>
        <dbReference type="Proteomes" id="UP000325780"/>
    </source>
</evidence>
<sequence>MVWSHIHPTALHLSFLFLSGSILLYTIFSRLLKESCHLAEPPLATLIGILIGPAVSGIVEPQPWKFGDHVTKELARLTAGMQVFIVGIELPRNYCKRHWKSLGMVLGPVMLGGWFMCAVMIHLVLGASYSTALIIGACLTPTDPVLVATILEDPDAASDRIKNLLAAESGMNDGTSFPFLYLGIFLLMENSVAGVLKNFTSVTILYQCLASSIIGWVLGYGANRALRYAHMRGDVAERFVAPFPLALVTFCLGFSSTLGMDDFLLVFTAGIGYAHNGGAEEEAYRLNPIATSFISFALSLGTFVYFGVMIPWDSATDAPKMTPLRVLTFVALVLLLRRLPFIVALKRWIPDIKTYREALFCGHFGPMGVGALFLSIEARDKLEERCVPAEISSGPRDSYACEGVELVWPIICFTVLGSVVVHGLSMSAAKLVKVFMCRRQGKTKVNGSLPNGHAEDGTPEPYHDEENRIGEHTDGALI</sequence>
<dbReference type="InterPro" id="IPR038770">
    <property type="entry name" value="Na+/solute_symporter_sf"/>
</dbReference>
<dbReference type="InterPro" id="IPR006153">
    <property type="entry name" value="Cation/H_exchanger_TM"/>
</dbReference>
<dbReference type="PANTHER" id="PTHR31382">
    <property type="entry name" value="NA(+)/H(+) ANTIPORTER"/>
    <property type="match status" value="1"/>
</dbReference>
<feature type="region of interest" description="Disordered" evidence="5">
    <location>
        <begin position="446"/>
        <end position="478"/>
    </location>
</feature>
<keyword evidence="2 6" id="KW-0812">Transmembrane</keyword>
<feature type="transmembrane region" description="Helical" evidence="6">
    <location>
        <begin position="286"/>
        <end position="306"/>
    </location>
</feature>
<keyword evidence="4 6" id="KW-0472">Membrane</keyword>
<evidence type="ECO:0000256" key="6">
    <source>
        <dbReference type="SAM" id="Phobius"/>
    </source>
</evidence>
<dbReference type="GO" id="GO:0030007">
    <property type="term" value="P:intracellular potassium ion homeostasis"/>
    <property type="evidence" value="ECO:0007669"/>
    <property type="project" value="TreeGrafter"/>
</dbReference>
<gene>
    <name evidence="8" type="ORF">BDV25DRAFT_167719</name>
</gene>
<feature type="transmembrane region" description="Helical" evidence="6">
    <location>
        <begin position="243"/>
        <end position="274"/>
    </location>
</feature>
<dbReference type="GO" id="GO:0015385">
    <property type="term" value="F:sodium:proton antiporter activity"/>
    <property type="evidence" value="ECO:0007669"/>
    <property type="project" value="InterPro"/>
</dbReference>
<reference evidence="8 9" key="1">
    <citation type="submission" date="2019-04" db="EMBL/GenBank/DDBJ databases">
        <title>Friends and foes A comparative genomics study of 23 Aspergillus species from section Flavi.</title>
        <authorList>
            <consortium name="DOE Joint Genome Institute"/>
            <person name="Kjaerbolling I."/>
            <person name="Vesth T."/>
            <person name="Frisvad J.C."/>
            <person name="Nybo J.L."/>
            <person name="Theobald S."/>
            <person name="Kildgaard S."/>
            <person name="Isbrandt T."/>
            <person name="Kuo A."/>
            <person name="Sato A."/>
            <person name="Lyhne E.K."/>
            <person name="Kogle M.E."/>
            <person name="Wiebenga A."/>
            <person name="Kun R.S."/>
            <person name="Lubbers R.J."/>
            <person name="Makela M.R."/>
            <person name="Barry K."/>
            <person name="Chovatia M."/>
            <person name="Clum A."/>
            <person name="Daum C."/>
            <person name="Haridas S."/>
            <person name="He G."/>
            <person name="LaButti K."/>
            <person name="Lipzen A."/>
            <person name="Mondo S."/>
            <person name="Riley R."/>
            <person name="Salamov A."/>
            <person name="Simmons B.A."/>
            <person name="Magnuson J.K."/>
            <person name="Henrissat B."/>
            <person name="Mortensen U.H."/>
            <person name="Larsen T.O."/>
            <person name="Devries R.P."/>
            <person name="Grigoriev I.V."/>
            <person name="Machida M."/>
            <person name="Baker S.E."/>
            <person name="Andersen M.R."/>
        </authorList>
    </citation>
    <scope>NUCLEOTIDE SEQUENCE [LARGE SCALE GENOMIC DNA]</scope>
    <source>
        <strain evidence="8 9">IBT 18842</strain>
    </source>
</reference>
<feature type="transmembrane region" description="Helical" evidence="6">
    <location>
        <begin position="203"/>
        <end position="223"/>
    </location>
</feature>
<dbReference type="AlphaFoldDB" id="A0A5N6U9K2"/>
<dbReference type="Gene3D" id="1.20.1530.20">
    <property type="match status" value="1"/>
</dbReference>